<dbReference type="STRING" id="452084.AR438_07510"/>
<dbReference type="EMBL" id="LLYZ01000005">
    <property type="protein sequence ID" value="KQK25450.1"/>
    <property type="molecule type" value="Genomic_DNA"/>
</dbReference>
<dbReference type="Pfam" id="PF03928">
    <property type="entry name" value="HbpS-like"/>
    <property type="match status" value="1"/>
</dbReference>
<evidence type="ECO:0008006" key="3">
    <source>
        <dbReference type="Google" id="ProtNLM"/>
    </source>
</evidence>
<protein>
    <recommendedName>
        <fullName evidence="3">GlcG protein</fullName>
    </recommendedName>
</protein>
<reference evidence="1 2" key="1">
    <citation type="submission" date="2015-10" db="EMBL/GenBank/DDBJ databases">
        <title>Chryseobacterium aquaticum genome.</title>
        <authorList>
            <person name="Newman J.D."/>
            <person name="Ferguson M.B."/>
            <person name="Miller J.R."/>
        </authorList>
    </citation>
    <scope>NUCLEOTIDE SEQUENCE [LARGE SCALE GENOMIC DNA]</scope>
    <source>
        <strain evidence="1 2">KCTC 12483</strain>
    </source>
</reference>
<name>A0A0Q3SJP3_9FLAO</name>
<gene>
    <name evidence="1" type="ORF">AR438_07510</name>
</gene>
<keyword evidence="2" id="KW-1185">Reference proteome</keyword>
<evidence type="ECO:0000313" key="1">
    <source>
        <dbReference type="EMBL" id="KQK25450.1"/>
    </source>
</evidence>
<dbReference type="PANTHER" id="PTHR34309:SF1">
    <property type="entry name" value="PROTEIN GLCG"/>
    <property type="match status" value="1"/>
</dbReference>
<accession>A0A0Q3SJP3</accession>
<evidence type="ECO:0000313" key="2">
    <source>
        <dbReference type="Proteomes" id="UP000051682"/>
    </source>
</evidence>
<organism evidence="1 2">
    <name type="scientific">Chryseobacterium aquaticum</name>
    <dbReference type="NCBI Taxonomy" id="452084"/>
    <lineage>
        <taxon>Bacteria</taxon>
        <taxon>Pseudomonadati</taxon>
        <taxon>Bacteroidota</taxon>
        <taxon>Flavobacteriia</taxon>
        <taxon>Flavobacteriales</taxon>
        <taxon>Weeksellaceae</taxon>
        <taxon>Chryseobacterium group</taxon>
        <taxon>Chryseobacterium</taxon>
    </lineage>
</organism>
<dbReference type="InterPro" id="IPR005624">
    <property type="entry name" value="PduO/GlcC-like"/>
</dbReference>
<dbReference type="AlphaFoldDB" id="A0A0Q3SJP3"/>
<dbReference type="SUPFAM" id="SSF143744">
    <property type="entry name" value="GlcG-like"/>
    <property type="match status" value="1"/>
</dbReference>
<dbReference type="InterPro" id="IPR038084">
    <property type="entry name" value="PduO/GlcC-like_sf"/>
</dbReference>
<dbReference type="Proteomes" id="UP000051682">
    <property type="component" value="Unassembled WGS sequence"/>
</dbReference>
<dbReference type="OrthoDB" id="6464887at2"/>
<dbReference type="InterPro" id="IPR052517">
    <property type="entry name" value="GlcG_carb_metab_protein"/>
</dbReference>
<comment type="caution">
    <text evidence="1">The sequence shown here is derived from an EMBL/GenBank/DDBJ whole genome shotgun (WGS) entry which is preliminary data.</text>
</comment>
<dbReference type="PANTHER" id="PTHR34309">
    <property type="entry name" value="SLR1406 PROTEIN"/>
    <property type="match status" value="1"/>
</dbReference>
<dbReference type="Gene3D" id="3.30.450.150">
    <property type="entry name" value="Haem-degrading domain"/>
    <property type="match status" value="1"/>
</dbReference>
<dbReference type="RefSeq" id="WP_056013838.1">
    <property type="nucleotide sequence ID" value="NZ_LLYZ01000005.1"/>
</dbReference>
<proteinExistence type="predicted"/>
<sequence length="176" mass="19079">MKLQILVIMLSSCMYYGQNKNEETKPLLKIEDYVKTTKTLTLSAAWEMSERVLSMASKMDKKVSLAILDASGTTVLLLKDDMVGPHNTDAARKKAFTALSTKTPTLLLLRNADKKTETRNLNTVSDLLLLSGGIPIYFKGEIIGSIGVAGGGSPENDDLIARAAAIPEYGITTKIN</sequence>